<dbReference type="KEGG" id="kyr:CVV65_12370"/>
<dbReference type="Proteomes" id="UP000231932">
    <property type="component" value="Chromosome"/>
</dbReference>
<keyword evidence="3" id="KW-1003">Cell membrane</keyword>
<dbReference type="PROSITE" id="PS00198">
    <property type="entry name" value="4FE4S_FER_1"/>
    <property type="match status" value="1"/>
</dbReference>
<feature type="transmembrane region" description="Helical" evidence="11">
    <location>
        <begin position="389"/>
        <end position="409"/>
    </location>
</feature>
<dbReference type="PANTHER" id="PTHR43177">
    <property type="entry name" value="PROTEIN NRFC"/>
    <property type="match status" value="1"/>
</dbReference>
<proteinExistence type="inferred from homology"/>
<accession>A0A2K8N8G0</accession>
<dbReference type="SMR" id="A0A2K8N8G0"/>
<evidence type="ECO:0000256" key="7">
    <source>
        <dbReference type="ARBA" id="ARBA00022989"/>
    </source>
</evidence>
<dbReference type="PANTHER" id="PTHR43177:SF9">
    <property type="entry name" value="PROTEIN NRFC"/>
    <property type="match status" value="1"/>
</dbReference>
<sequence>MIELETAPRERPPVKWGKVFNQDACIGCHACSTACKSEHLVPLGVNRTYVKQVEVGIYPEVSRQFQITRCNQCEDPPCVAICPVSAMFQRPDGIVDFDREVCIGCKACMAACPYDAIYIHPDIHSAEKCNFCAHRIDQGLEPACVAVCPVEAIVVGDLNDPESEVSQLIARNKVDVRKPEKGTNPKVFYVGASDYTLNPTKSSYESMHVYAEQKEGYPVGRKPQKEEGGSRSVAAARLAYDVNHHSPWHWEVSLYTWTKSIAAGVFILFAILTFAGQTLPPAWGIANAVVGGAFLGLTGLLLIADLEHPGRFLRLFTRPQWRSWLVRGSMIISGYSIVLLIQFVLSLAGVTAANTVLSVFGLVLGAFTAMYTAFLFAQAKGRDLWQNPSLPVHLLSQAGLSGAAVYLLLNLFLPLPEGAVPLVQITLIISLGLHLALVLSEWVIPHTSEGARIAAEHMFHGRYKGYYWTGVILGAVIPFILSWFTGIPALPVLAGVLGLIGLLAYEHAYVQAGQSVPLS</sequence>
<feature type="transmembrane region" description="Helical" evidence="11">
    <location>
        <begin position="254"/>
        <end position="276"/>
    </location>
</feature>
<dbReference type="Gene3D" id="1.20.1630.10">
    <property type="entry name" value="Formate dehydrogenase/DMSO reductase domain"/>
    <property type="match status" value="1"/>
</dbReference>
<dbReference type="RefSeq" id="WP_100668386.1">
    <property type="nucleotide sequence ID" value="NZ_CP024955.1"/>
</dbReference>
<dbReference type="InterPro" id="IPR017896">
    <property type="entry name" value="4Fe4S_Fe-S-bd"/>
</dbReference>
<evidence type="ECO:0000313" key="14">
    <source>
        <dbReference type="Proteomes" id="UP000231932"/>
    </source>
</evidence>
<dbReference type="InterPro" id="IPR050954">
    <property type="entry name" value="ET_IronSulfur_Cluster-Binding"/>
</dbReference>
<dbReference type="InterPro" id="IPR017900">
    <property type="entry name" value="4Fe4S_Fe_S_CS"/>
</dbReference>
<keyword evidence="7 11" id="KW-1133">Transmembrane helix</keyword>
<comment type="similarity">
    <text evidence="2">Belongs to the NrfD family.</text>
</comment>
<feature type="transmembrane region" description="Helical" evidence="11">
    <location>
        <begin position="282"/>
        <end position="303"/>
    </location>
</feature>
<keyword evidence="4" id="KW-0004">4Fe-4S</keyword>
<dbReference type="Gene3D" id="3.30.70.20">
    <property type="match status" value="2"/>
</dbReference>
<dbReference type="EMBL" id="CP024955">
    <property type="protein sequence ID" value="ATY85621.1"/>
    <property type="molecule type" value="Genomic_DNA"/>
</dbReference>
<evidence type="ECO:0000256" key="4">
    <source>
        <dbReference type="ARBA" id="ARBA00022485"/>
    </source>
</evidence>
<feature type="transmembrane region" description="Helical" evidence="11">
    <location>
        <begin position="324"/>
        <end position="345"/>
    </location>
</feature>
<evidence type="ECO:0000256" key="9">
    <source>
        <dbReference type="ARBA" id="ARBA00023014"/>
    </source>
</evidence>
<keyword evidence="14" id="KW-1185">Reference proteome</keyword>
<dbReference type="PROSITE" id="PS51379">
    <property type="entry name" value="4FE4S_FER_2"/>
    <property type="match status" value="2"/>
</dbReference>
<keyword evidence="10 11" id="KW-0472">Membrane</keyword>
<feature type="transmembrane region" description="Helical" evidence="11">
    <location>
        <begin position="465"/>
        <end position="484"/>
    </location>
</feature>
<feature type="transmembrane region" description="Helical" evidence="11">
    <location>
        <begin position="357"/>
        <end position="377"/>
    </location>
</feature>
<keyword evidence="8" id="KW-0408">Iron</keyword>
<comment type="subcellular location">
    <subcellularLocation>
        <location evidence="1">Cell membrane</location>
        <topology evidence="1">Multi-pass membrane protein</topology>
    </subcellularLocation>
</comment>
<dbReference type="GO" id="GO:0046872">
    <property type="term" value="F:metal ion binding"/>
    <property type="evidence" value="ECO:0007669"/>
    <property type="project" value="UniProtKB-KW"/>
</dbReference>
<reference evidence="14" key="1">
    <citation type="submission" date="2017-11" db="EMBL/GenBank/DDBJ databases">
        <title>Complete Genome Sequence of Kyrpidia sp. Strain EA-1, a thermophilic, hydrogen-oxidizing Bacterium, isolated from the Azores.</title>
        <authorList>
            <person name="Reiner J.E."/>
            <person name="Lapp C.J."/>
            <person name="Bunk B."/>
            <person name="Gescher J."/>
        </authorList>
    </citation>
    <scope>NUCLEOTIDE SEQUENCE [LARGE SCALE GENOMIC DNA]</scope>
    <source>
        <strain evidence="14">EA-1</strain>
    </source>
</reference>
<evidence type="ECO:0000256" key="10">
    <source>
        <dbReference type="ARBA" id="ARBA00023136"/>
    </source>
</evidence>
<evidence type="ECO:0000256" key="11">
    <source>
        <dbReference type="SAM" id="Phobius"/>
    </source>
</evidence>
<evidence type="ECO:0000256" key="3">
    <source>
        <dbReference type="ARBA" id="ARBA00022475"/>
    </source>
</evidence>
<dbReference type="Pfam" id="PF03916">
    <property type="entry name" value="NrfD"/>
    <property type="match status" value="1"/>
</dbReference>
<dbReference type="Pfam" id="PF13247">
    <property type="entry name" value="Fer4_11"/>
    <property type="match status" value="1"/>
</dbReference>
<feature type="domain" description="4Fe-4S ferredoxin-type" evidence="12">
    <location>
        <begin position="16"/>
        <end position="45"/>
    </location>
</feature>
<keyword evidence="5 11" id="KW-0812">Transmembrane</keyword>
<feature type="domain" description="4Fe-4S ferredoxin-type" evidence="12">
    <location>
        <begin position="93"/>
        <end position="122"/>
    </location>
</feature>
<dbReference type="GO" id="GO:0051539">
    <property type="term" value="F:4 iron, 4 sulfur cluster binding"/>
    <property type="evidence" value="ECO:0007669"/>
    <property type="project" value="UniProtKB-KW"/>
</dbReference>
<gene>
    <name evidence="13" type="ORF">CVV65_12370</name>
</gene>
<dbReference type="GO" id="GO:0005886">
    <property type="term" value="C:plasma membrane"/>
    <property type="evidence" value="ECO:0007669"/>
    <property type="project" value="UniProtKB-SubCell"/>
</dbReference>
<feature type="transmembrane region" description="Helical" evidence="11">
    <location>
        <begin position="421"/>
        <end position="444"/>
    </location>
</feature>
<dbReference type="InterPro" id="IPR005614">
    <property type="entry name" value="NrfD-like"/>
</dbReference>
<evidence type="ECO:0000259" key="12">
    <source>
        <dbReference type="PROSITE" id="PS51379"/>
    </source>
</evidence>
<evidence type="ECO:0000313" key="13">
    <source>
        <dbReference type="EMBL" id="ATY85621.1"/>
    </source>
</evidence>
<name>A0A2K8N8G0_9BACL</name>
<evidence type="ECO:0000256" key="2">
    <source>
        <dbReference type="ARBA" id="ARBA00008929"/>
    </source>
</evidence>
<organism evidence="13 14">
    <name type="scientific">Kyrpidia spormannii</name>
    <dbReference type="NCBI Taxonomy" id="2055160"/>
    <lineage>
        <taxon>Bacteria</taxon>
        <taxon>Bacillati</taxon>
        <taxon>Bacillota</taxon>
        <taxon>Bacilli</taxon>
        <taxon>Bacillales</taxon>
        <taxon>Alicyclobacillaceae</taxon>
        <taxon>Kyrpidia</taxon>
    </lineage>
</organism>
<keyword evidence="9" id="KW-0411">Iron-sulfur</keyword>
<evidence type="ECO:0000256" key="6">
    <source>
        <dbReference type="ARBA" id="ARBA00022723"/>
    </source>
</evidence>
<evidence type="ECO:0000256" key="1">
    <source>
        <dbReference type="ARBA" id="ARBA00004651"/>
    </source>
</evidence>
<keyword evidence="6" id="KW-0479">Metal-binding</keyword>
<dbReference type="CDD" id="cd10551">
    <property type="entry name" value="PsrB"/>
    <property type="match status" value="1"/>
</dbReference>
<evidence type="ECO:0000256" key="8">
    <source>
        <dbReference type="ARBA" id="ARBA00023004"/>
    </source>
</evidence>
<dbReference type="OrthoDB" id="9779457at2"/>
<dbReference type="AlphaFoldDB" id="A0A2K8N8G0"/>
<protein>
    <submittedName>
        <fullName evidence="13">4Fe-4S ferredoxin</fullName>
    </submittedName>
</protein>
<evidence type="ECO:0000256" key="5">
    <source>
        <dbReference type="ARBA" id="ARBA00022692"/>
    </source>
</evidence>
<dbReference type="SUPFAM" id="SSF54862">
    <property type="entry name" value="4Fe-4S ferredoxins"/>
    <property type="match status" value="1"/>
</dbReference>